<evidence type="ECO:0000256" key="1">
    <source>
        <dbReference type="SAM" id="MobiDB-lite"/>
    </source>
</evidence>
<gene>
    <name evidence="2" type="ORF">ACFP1B_14760</name>
</gene>
<keyword evidence="3" id="KW-1185">Reference proteome</keyword>
<organism evidence="2 3">
    <name type="scientific">Streptomyces pulveraceus</name>
    <dbReference type="NCBI Taxonomy" id="68258"/>
    <lineage>
        <taxon>Bacteria</taxon>
        <taxon>Bacillati</taxon>
        <taxon>Actinomycetota</taxon>
        <taxon>Actinomycetes</taxon>
        <taxon>Kitasatosporales</taxon>
        <taxon>Streptomycetaceae</taxon>
        <taxon>Streptomyces</taxon>
    </lineage>
</organism>
<protein>
    <submittedName>
        <fullName evidence="2">Uncharacterized protein</fullName>
    </submittedName>
</protein>
<accession>A0ABW1GKN0</accession>
<sequence>MTNDGPPLPTDEATATDHARQNMQVLSCTRPFPDQPIGPGLDQVLYVQSEEYSWEAAVMAVFTEAGVPVPDRPPRIGSPPDRDRLPVPGPNGRVRSEET</sequence>
<reference evidence="3" key="1">
    <citation type="journal article" date="2019" name="Int. J. Syst. Evol. Microbiol.">
        <title>The Global Catalogue of Microorganisms (GCM) 10K type strain sequencing project: providing services to taxonomists for standard genome sequencing and annotation.</title>
        <authorList>
            <consortium name="The Broad Institute Genomics Platform"/>
            <consortium name="The Broad Institute Genome Sequencing Center for Infectious Disease"/>
            <person name="Wu L."/>
            <person name="Ma J."/>
        </authorList>
    </citation>
    <scope>NUCLEOTIDE SEQUENCE [LARGE SCALE GENOMIC DNA]</scope>
    <source>
        <strain evidence="3">JCM 4147</strain>
    </source>
</reference>
<evidence type="ECO:0000313" key="3">
    <source>
        <dbReference type="Proteomes" id="UP001596200"/>
    </source>
</evidence>
<dbReference type="Proteomes" id="UP001596200">
    <property type="component" value="Unassembled WGS sequence"/>
</dbReference>
<feature type="region of interest" description="Disordered" evidence="1">
    <location>
        <begin position="1"/>
        <end position="22"/>
    </location>
</feature>
<dbReference type="EMBL" id="JBHSPU010000014">
    <property type="protein sequence ID" value="MFC5914683.1"/>
    <property type="molecule type" value="Genomic_DNA"/>
</dbReference>
<proteinExistence type="predicted"/>
<feature type="region of interest" description="Disordered" evidence="1">
    <location>
        <begin position="67"/>
        <end position="99"/>
    </location>
</feature>
<name>A0ABW1GKN0_9ACTN</name>
<dbReference type="RefSeq" id="WP_344517667.1">
    <property type="nucleotide sequence ID" value="NZ_BAAATU010000076.1"/>
</dbReference>
<comment type="caution">
    <text evidence="2">The sequence shown here is derived from an EMBL/GenBank/DDBJ whole genome shotgun (WGS) entry which is preliminary data.</text>
</comment>
<evidence type="ECO:0000313" key="2">
    <source>
        <dbReference type="EMBL" id="MFC5914683.1"/>
    </source>
</evidence>